<dbReference type="AlphaFoldDB" id="A0A1F5SKM3"/>
<dbReference type="PANTHER" id="PTHR43179">
    <property type="entry name" value="RHAMNOSYLTRANSFERASE WBBL"/>
    <property type="match status" value="1"/>
</dbReference>
<dbReference type="PANTHER" id="PTHR43179:SF7">
    <property type="entry name" value="RHAMNOSYLTRANSFERASE WBBL"/>
    <property type="match status" value="1"/>
</dbReference>
<feature type="domain" description="Glycosyltransferase 2-like" evidence="2">
    <location>
        <begin position="4"/>
        <end position="185"/>
    </location>
</feature>
<keyword evidence="1" id="KW-0472">Membrane</keyword>
<dbReference type="Gene3D" id="3.90.550.10">
    <property type="entry name" value="Spore Coat Polysaccharide Biosynthesis Protein SpsA, Chain A"/>
    <property type="match status" value="1"/>
</dbReference>
<dbReference type="Pfam" id="PF00535">
    <property type="entry name" value="Glycos_transf_2"/>
    <property type="match status" value="1"/>
</dbReference>
<dbReference type="InterPro" id="IPR029044">
    <property type="entry name" value="Nucleotide-diphossugar_trans"/>
</dbReference>
<organism evidence="3 4">
    <name type="scientific">Candidatus Falkowbacteria bacterium RIFOXYA2_FULL_47_19</name>
    <dbReference type="NCBI Taxonomy" id="1797994"/>
    <lineage>
        <taxon>Bacteria</taxon>
        <taxon>Candidatus Falkowiibacteriota</taxon>
    </lineage>
</organism>
<evidence type="ECO:0000313" key="3">
    <source>
        <dbReference type="EMBL" id="OGF27076.1"/>
    </source>
</evidence>
<dbReference type="EMBL" id="MFGB01000010">
    <property type="protein sequence ID" value="OGF27076.1"/>
    <property type="molecule type" value="Genomic_DNA"/>
</dbReference>
<dbReference type="STRING" id="1797994.A2227_04275"/>
<dbReference type="CDD" id="cd04186">
    <property type="entry name" value="GT_2_like_c"/>
    <property type="match status" value="1"/>
</dbReference>
<dbReference type="SUPFAM" id="SSF53448">
    <property type="entry name" value="Nucleotide-diphospho-sugar transferases"/>
    <property type="match status" value="1"/>
</dbReference>
<keyword evidence="1" id="KW-0812">Transmembrane</keyword>
<feature type="transmembrane region" description="Helical" evidence="1">
    <location>
        <begin position="258"/>
        <end position="275"/>
    </location>
</feature>
<reference evidence="3 4" key="1">
    <citation type="journal article" date="2016" name="Nat. Commun.">
        <title>Thousands of microbial genomes shed light on interconnected biogeochemical processes in an aquifer system.</title>
        <authorList>
            <person name="Anantharaman K."/>
            <person name="Brown C.T."/>
            <person name="Hug L.A."/>
            <person name="Sharon I."/>
            <person name="Castelle C.J."/>
            <person name="Probst A.J."/>
            <person name="Thomas B.C."/>
            <person name="Singh A."/>
            <person name="Wilkins M.J."/>
            <person name="Karaoz U."/>
            <person name="Brodie E.L."/>
            <person name="Williams K.H."/>
            <person name="Hubbard S.S."/>
            <person name="Banfield J.F."/>
        </authorList>
    </citation>
    <scope>NUCLEOTIDE SEQUENCE [LARGE SCALE GENOMIC DNA]</scope>
</reference>
<sequence>MDLSIIIPSWNAKNILRENLEAIFRSRGNFTCEVFVVDNGSFDGSAEMVEEEFPQVNLIVNKKNLGFSRANNQAIRKSEGDFILLLNQDMRPFPNTFFNMIKWMRGNERAQVAGCRLIGREGNVLPHVRRFPRLSDQLAIVLKIPHIFPKILDGYILKDFNYDSSVPVDSIRGSFFMIRRRMIEEIGGLDERYFFWFEEVDYCREVKKRGYEVWYTNSAECLDYAGYSAGKLPRGQSQRYMRDSQLKYFKKWHKAREYWLLRLAWPFGLLIVWAVEKFGPKKRKKTS</sequence>
<proteinExistence type="predicted"/>
<accession>A0A1F5SKM3</accession>
<evidence type="ECO:0000313" key="4">
    <source>
        <dbReference type="Proteomes" id="UP000178367"/>
    </source>
</evidence>
<dbReference type="Proteomes" id="UP000178367">
    <property type="component" value="Unassembled WGS sequence"/>
</dbReference>
<name>A0A1F5SKM3_9BACT</name>
<gene>
    <name evidence="3" type="ORF">A2227_04275</name>
</gene>
<evidence type="ECO:0000259" key="2">
    <source>
        <dbReference type="Pfam" id="PF00535"/>
    </source>
</evidence>
<protein>
    <recommendedName>
        <fullName evidence="2">Glycosyltransferase 2-like domain-containing protein</fullName>
    </recommendedName>
</protein>
<keyword evidence="1" id="KW-1133">Transmembrane helix</keyword>
<dbReference type="InterPro" id="IPR001173">
    <property type="entry name" value="Glyco_trans_2-like"/>
</dbReference>
<evidence type="ECO:0000256" key="1">
    <source>
        <dbReference type="SAM" id="Phobius"/>
    </source>
</evidence>
<comment type="caution">
    <text evidence="3">The sequence shown here is derived from an EMBL/GenBank/DDBJ whole genome shotgun (WGS) entry which is preliminary data.</text>
</comment>